<dbReference type="EMBL" id="JAKZEL010000011">
    <property type="protein sequence ID" value="KAI4539166.1"/>
    <property type="molecule type" value="Genomic_DNA"/>
</dbReference>
<dbReference type="PANTHER" id="PTHR16675">
    <property type="entry name" value="MHC CLASS I-RELATED"/>
    <property type="match status" value="1"/>
</dbReference>
<gene>
    <name evidence="8" type="ORF">MG293_010558</name>
</gene>
<dbReference type="InterPro" id="IPR050208">
    <property type="entry name" value="MHC_class-I_related"/>
</dbReference>
<comment type="caution">
    <text evidence="8">The sequence shown here is derived from an EMBL/GenBank/DDBJ whole genome shotgun (WGS) entry which is preliminary data.</text>
</comment>
<evidence type="ECO:0000259" key="7">
    <source>
        <dbReference type="Pfam" id="PF00129"/>
    </source>
</evidence>
<feature type="region of interest" description="Disordered" evidence="6">
    <location>
        <begin position="1"/>
        <end position="27"/>
    </location>
</feature>
<dbReference type="InterPro" id="IPR011162">
    <property type="entry name" value="MHC_I/II-like_Ag-recog"/>
</dbReference>
<dbReference type="Proteomes" id="UP001214576">
    <property type="component" value="Unassembled WGS sequence"/>
</dbReference>
<keyword evidence="3" id="KW-0472">Membrane</keyword>
<evidence type="ECO:0000256" key="2">
    <source>
        <dbReference type="ARBA" id="ARBA00022729"/>
    </source>
</evidence>
<dbReference type="GO" id="GO:0006955">
    <property type="term" value="P:immune response"/>
    <property type="evidence" value="ECO:0007669"/>
    <property type="project" value="TreeGrafter"/>
</dbReference>
<feature type="compositionally biased region" description="Polar residues" evidence="6">
    <location>
        <begin position="277"/>
        <end position="290"/>
    </location>
</feature>
<dbReference type="GO" id="GO:0002476">
    <property type="term" value="P:antigen processing and presentation of endogenous peptide antigen via MHC class Ib"/>
    <property type="evidence" value="ECO:0007669"/>
    <property type="project" value="TreeGrafter"/>
</dbReference>
<keyword evidence="5" id="KW-0325">Glycoprotein</keyword>
<dbReference type="PANTHER" id="PTHR16675:SF1">
    <property type="entry name" value="UL16 BINDING PROTEIN 21"/>
    <property type="match status" value="1"/>
</dbReference>
<comment type="subcellular location">
    <subcellularLocation>
        <location evidence="1">Membrane</location>
    </subcellularLocation>
</comment>
<keyword evidence="4" id="KW-1015">Disulfide bond</keyword>
<dbReference type="FunFam" id="3.30.500.10:FF:000004">
    <property type="entry name" value="Retinoic acid early-inducible protein 1-beta"/>
    <property type="match status" value="2"/>
</dbReference>
<dbReference type="InterPro" id="IPR037055">
    <property type="entry name" value="MHC_I-like_Ag-recog_sf"/>
</dbReference>
<feature type="compositionally biased region" description="Basic and acidic residues" evidence="6">
    <location>
        <begin position="248"/>
        <end position="259"/>
    </location>
</feature>
<reference evidence="8" key="1">
    <citation type="submission" date="2022-03" db="EMBL/GenBank/DDBJ databases">
        <title>Genomic analyses of argali, domestic sheep and their hybrids provide insights into chromosomal evolution, heterosis and genetic basis of agronomic traits.</title>
        <authorList>
            <person name="Li M."/>
        </authorList>
    </citation>
    <scope>NUCLEOTIDE SEQUENCE</scope>
    <source>
        <strain evidence="8">CAU-MHL-2022a</strain>
        <tissue evidence="8">Skin</tissue>
    </source>
</reference>
<dbReference type="Pfam" id="PF00129">
    <property type="entry name" value="MHC_I"/>
    <property type="match status" value="2"/>
</dbReference>
<feature type="region of interest" description="Disordered" evidence="6">
    <location>
        <begin position="240"/>
        <end position="290"/>
    </location>
</feature>
<evidence type="ECO:0000313" key="8">
    <source>
        <dbReference type="EMBL" id="KAI4539166.1"/>
    </source>
</evidence>
<feature type="domain" description="MHC class I-like antigen recognition-like" evidence="7">
    <location>
        <begin position="33"/>
        <end position="202"/>
    </location>
</feature>
<dbReference type="GO" id="GO:0009897">
    <property type="term" value="C:external side of plasma membrane"/>
    <property type="evidence" value="ECO:0007669"/>
    <property type="project" value="TreeGrafter"/>
</dbReference>
<dbReference type="GO" id="GO:0005615">
    <property type="term" value="C:extracellular space"/>
    <property type="evidence" value="ECO:0007669"/>
    <property type="project" value="TreeGrafter"/>
</dbReference>
<sequence>MARLQPCSLGSTPGPRAPPLDPEAPLRYSPDAHYLSYNFTIDPQPRDDQPWCEVQGEVDQKVFLSYDCGTAKINYLSPLGEEVKRMSAWETQTHTLRDTGDLLQEQMPDVTPEKHTDKGPLTLQARMTCWHEDNGHTSAFWEFGFNGQLCLLFDLENGHWTMVHPGGRQMREKWENDRAVTDFFKKVSMGDCRAWLQAFLVRWEKMLKTSVQTWPALVSSPGLPGHKAFPQYDSESNKVKPFGFSGEGGKRHESVDRIEPNTGRSRKRAQDGPACHQTGQKGDKGTTNNGPRYQPVCIHLIGHLHYPIDHHPVSSNCFIVMNLMKKSGTTAVQWKEQVLEQRTGPDYLGPGEVDTSGFLGPRGHGDPVKPQRSVPSIITFAEMCQAACRKSLDDRALSESNPVSCERWGACGDAPEEAGSQGEGQRDAHSFCYNFPVDPQPSPGEPWCVVQGQVDGNAFLSYDCAGAMIQSTSPLGEEVKTMNTWETQRETLRDIGDFLKGQLPDIILEKDTSRDAHPLCLDLTVKSQSRPGQLWCQVQGSMDTKPFLQYDSDSNKVKPLGFLGKEVNDTKVWTELSETLAEAGKELRMVLPVTKLNKKEMNGPPSLQVSLCCQCEAEQCSGASLHFSLNGRTALLLDTMSITWTVIDAGATGIKEEWENNQELAEYFRTISTGDCSYWLREFLKHWENMLLPEPTDPHSLSYHFTIDPQPRYGQPWCEVQGEVDQKIFLSYDCGTAQIKSMSPLGEEVKNMSTWEIQTRTLRDTGDLLQEHVLDVTPEKYTDKDAHSLSDNVTIDPRPRDGQPRCEVQGEVDQKVFVSCDFGKGKSKYMSPLGEEVKCINAWETQADTLRDTGDLLKEQMPDVTPEKHTDKVPLLVKDPGYDAHYDKNGKNPKGDPDAHSLCLDLTIKSQSRPGQPWCRVQGSMNTKPFLQYDSDSNKVKPLGFLGKEVNDTNVWTELSETLAEAGKELKMVLPVTKLDKKETRDAHSLCLDLTIKSQSRPGQPWCRVQGSMNTKPFLQYDSDSNKVKPLGFLGKEVNDTNVWTELSETLAEAGKELKMVLPVTKLDKKETREPLIMAPDISQSASI</sequence>
<evidence type="ECO:0000256" key="6">
    <source>
        <dbReference type="SAM" id="MobiDB-lite"/>
    </source>
</evidence>
<keyword evidence="2" id="KW-0732">Signal</keyword>
<evidence type="ECO:0000256" key="4">
    <source>
        <dbReference type="ARBA" id="ARBA00023157"/>
    </source>
</evidence>
<feature type="domain" description="MHC class I-like antigen recognition-like" evidence="7">
    <location>
        <begin position="517"/>
        <end position="689"/>
    </location>
</feature>
<dbReference type="Gene3D" id="3.30.500.10">
    <property type="entry name" value="MHC class I-like antigen recognition-like"/>
    <property type="match status" value="7"/>
</dbReference>
<organism evidence="8 9">
    <name type="scientific">Ovis ammon polii</name>
    <dbReference type="NCBI Taxonomy" id="230172"/>
    <lineage>
        <taxon>Eukaryota</taxon>
        <taxon>Metazoa</taxon>
        <taxon>Chordata</taxon>
        <taxon>Craniata</taxon>
        <taxon>Vertebrata</taxon>
        <taxon>Euteleostomi</taxon>
        <taxon>Mammalia</taxon>
        <taxon>Eutheria</taxon>
        <taxon>Laurasiatheria</taxon>
        <taxon>Artiodactyla</taxon>
        <taxon>Ruminantia</taxon>
        <taxon>Pecora</taxon>
        <taxon>Bovidae</taxon>
        <taxon>Caprinae</taxon>
        <taxon>Ovis</taxon>
    </lineage>
</organism>
<protein>
    <recommendedName>
        <fullName evidence="7">MHC class I-like antigen recognition-like domain-containing protein</fullName>
    </recommendedName>
</protein>
<evidence type="ECO:0000256" key="5">
    <source>
        <dbReference type="ARBA" id="ARBA00023180"/>
    </source>
</evidence>
<evidence type="ECO:0000313" key="9">
    <source>
        <dbReference type="Proteomes" id="UP001214576"/>
    </source>
</evidence>
<dbReference type="GO" id="GO:0002486">
    <property type="term" value="P:antigen processing and presentation of endogenous peptide antigen via MHC class I via ER pathway, TAP-independent"/>
    <property type="evidence" value="ECO:0007669"/>
    <property type="project" value="TreeGrafter"/>
</dbReference>
<dbReference type="SUPFAM" id="SSF54452">
    <property type="entry name" value="MHC antigen-recognition domain"/>
    <property type="match status" value="7"/>
</dbReference>
<accession>A0AAD4U4P9</accession>
<evidence type="ECO:0000256" key="3">
    <source>
        <dbReference type="ARBA" id="ARBA00023136"/>
    </source>
</evidence>
<keyword evidence="9" id="KW-1185">Reference proteome</keyword>
<dbReference type="AlphaFoldDB" id="A0AAD4U4P9"/>
<name>A0AAD4U4P9_OVIAM</name>
<dbReference type="GO" id="GO:0001916">
    <property type="term" value="P:positive regulation of T cell mediated cytotoxicity"/>
    <property type="evidence" value="ECO:0007669"/>
    <property type="project" value="TreeGrafter"/>
</dbReference>
<proteinExistence type="predicted"/>
<dbReference type="InterPro" id="IPR011161">
    <property type="entry name" value="MHC_I-like_Ag-recog"/>
</dbReference>
<evidence type="ECO:0000256" key="1">
    <source>
        <dbReference type="ARBA" id="ARBA00004370"/>
    </source>
</evidence>